<gene>
    <name evidence="3" type="ORF">MPAN_010570</name>
</gene>
<dbReference type="Pfam" id="PF01548">
    <property type="entry name" value="DEDD_Tnp_IS110"/>
    <property type="match status" value="1"/>
</dbReference>
<reference evidence="3" key="1">
    <citation type="submission" date="2021-01" db="EMBL/GenBank/DDBJ databases">
        <title>Draft genome sequence of Acholeplasmataceae bacterium strain Mahy22.</title>
        <authorList>
            <person name="Watanabe M."/>
            <person name="Kojima H."/>
            <person name="Fukui M."/>
        </authorList>
    </citation>
    <scope>NUCLEOTIDE SEQUENCE</scope>
    <source>
        <strain evidence="3">Mahy22</strain>
    </source>
</reference>
<dbReference type="GO" id="GO:0004803">
    <property type="term" value="F:transposase activity"/>
    <property type="evidence" value="ECO:0007669"/>
    <property type="project" value="InterPro"/>
</dbReference>
<sequence length="386" mass="44840">MNYIGIDISKYKHDCFIATETINHQFSFENSQSGFKELLRYFKPYLKQEMIIGLEATGHYGENLKSFLTFHGYSFMEINPFLVKKFGEAQSLRKTKTDKKDAQMISSYMRSVDYKAYHHQSYHISALKSLTRLRSKLISMRTKHYNMITKVLDVIFPEYKPFMHEQGYSEISLYLLKRFSSPDRIAKMKENHFETLRKLSRGKFNYPKFVKLKALASQTIGVTQDHQLFKLKTSISYVEMINQDIDETEKQITALMDQYPTYIQTIKGIGVISAAIIICEYGDISLFSNPAEMLSYAGLDSSIKQSGTMSSTGKLVKRGSKYLRATLINICQTVMIYNPVFYAYYDKKKQEGKHHRVALVHLAKKLIRVIHHIEANKEDFDSKKLK</sequence>
<dbReference type="Proteomes" id="UP000620133">
    <property type="component" value="Chromosome"/>
</dbReference>
<dbReference type="InterPro" id="IPR003346">
    <property type="entry name" value="Transposase_20"/>
</dbReference>
<dbReference type="AlphaFoldDB" id="A0A7U9TI55"/>
<evidence type="ECO:0000313" key="3">
    <source>
        <dbReference type="EMBL" id="BCR36164.1"/>
    </source>
</evidence>
<dbReference type="PANTHER" id="PTHR33055:SF15">
    <property type="entry name" value="TRANSPOSASE-RELATED"/>
    <property type="match status" value="1"/>
</dbReference>
<feature type="domain" description="Transposase IS110-like N-terminal" evidence="1">
    <location>
        <begin position="4"/>
        <end position="157"/>
    </location>
</feature>
<dbReference type="InterPro" id="IPR047650">
    <property type="entry name" value="Transpos_IS110"/>
</dbReference>
<dbReference type="Pfam" id="PF02371">
    <property type="entry name" value="Transposase_20"/>
    <property type="match status" value="1"/>
</dbReference>
<dbReference type="PANTHER" id="PTHR33055">
    <property type="entry name" value="TRANSPOSASE FOR INSERTION SEQUENCE ELEMENT IS1111A"/>
    <property type="match status" value="1"/>
</dbReference>
<feature type="domain" description="Transposase IS116/IS110/IS902 C-terminal" evidence="2">
    <location>
        <begin position="262"/>
        <end position="345"/>
    </location>
</feature>
<name>A0A7U9TI55_9MOLU</name>
<proteinExistence type="predicted"/>
<dbReference type="EMBL" id="AP024412">
    <property type="protein sequence ID" value="BCR36164.1"/>
    <property type="molecule type" value="Genomic_DNA"/>
</dbReference>
<protein>
    <submittedName>
        <fullName evidence="3">IS110 family transposase</fullName>
    </submittedName>
</protein>
<organism evidence="3 4">
    <name type="scientific">Mariniplasma anaerobium</name>
    <dbReference type="NCBI Taxonomy" id="2735436"/>
    <lineage>
        <taxon>Bacteria</taxon>
        <taxon>Bacillati</taxon>
        <taxon>Mycoplasmatota</taxon>
        <taxon>Mollicutes</taxon>
        <taxon>Acholeplasmatales</taxon>
        <taxon>Acholeplasmataceae</taxon>
        <taxon>Mariniplasma</taxon>
    </lineage>
</organism>
<dbReference type="RefSeq" id="WP_176239626.1">
    <property type="nucleotide sequence ID" value="NZ_AP024412.1"/>
</dbReference>
<dbReference type="GO" id="GO:0006313">
    <property type="term" value="P:DNA transposition"/>
    <property type="evidence" value="ECO:0007669"/>
    <property type="project" value="InterPro"/>
</dbReference>
<evidence type="ECO:0000259" key="2">
    <source>
        <dbReference type="Pfam" id="PF02371"/>
    </source>
</evidence>
<accession>A0A7U9TI55</accession>
<dbReference type="GO" id="GO:0003677">
    <property type="term" value="F:DNA binding"/>
    <property type="evidence" value="ECO:0007669"/>
    <property type="project" value="InterPro"/>
</dbReference>
<dbReference type="KEGG" id="manr:MPAN_010570"/>
<dbReference type="InterPro" id="IPR002525">
    <property type="entry name" value="Transp_IS110-like_N"/>
</dbReference>
<evidence type="ECO:0000259" key="1">
    <source>
        <dbReference type="Pfam" id="PF01548"/>
    </source>
</evidence>
<keyword evidence="4" id="KW-1185">Reference proteome</keyword>
<dbReference type="NCBIfam" id="NF033542">
    <property type="entry name" value="transpos_IS110"/>
    <property type="match status" value="1"/>
</dbReference>
<evidence type="ECO:0000313" key="4">
    <source>
        <dbReference type="Proteomes" id="UP000620133"/>
    </source>
</evidence>